<dbReference type="AlphaFoldDB" id="A0A2K1SWN0"/>
<accession>A0A2K1SWN0</accession>
<dbReference type="Gene3D" id="3.30.2350.10">
    <property type="entry name" value="Pseudouridine synthase"/>
    <property type="match status" value="1"/>
</dbReference>
<feature type="domain" description="tRNA pseudouridylate synthase B C-terminal" evidence="8">
    <location>
        <begin position="231"/>
        <end position="264"/>
    </location>
</feature>
<protein>
    <recommendedName>
        <fullName evidence="5">tRNA pseudouridine synthase B</fullName>
        <ecNumber evidence="5">5.4.99.25</ecNumber>
    </recommendedName>
    <alternativeName>
        <fullName evidence="5">tRNA pseudouridine(55) synthase</fullName>
        <shortName evidence="5">Psi55 synthase</shortName>
    </alternativeName>
    <alternativeName>
        <fullName evidence="5">tRNA pseudouridylate synthase</fullName>
    </alternativeName>
    <alternativeName>
        <fullName evidence="5">tRNA-uridine isomerase</fullName>
    </alternativeName>
</protein>
<reference evidence="10" key="1">
    <citation type="submission" date="2016-10" db="EMBL/GenBank/DDBJ databases">
        <authorList>
            <person name="Bumgarner R.E."/>
            <person name="Fredricks D.N."/>
            <person name="Srinivasan S."/>
        </authorList>
    </citation>
    <scope>NUCLEOTIDE SEQUENCE [LARGE SCALE GENOMIC DNA]</scope>
    <source>
        <strain evidence="10">KA00225</strain>
    </source>
</reference>
<dbReference type="EC" id="5.4.99.25" evidence="5"/>
<dbReference type="Pfam" id="PF16198">
    <property type="entry name" value="TruB_C_2"/>
    <property type="match status" value="1"/>
</dbReference>
<dbReference type="PANTHER" id="PTHR13767:SF2">
    <property type="entry name" value="PSEUDOURIDYLATE SYNTHASE TRUB1"/>
    <property type="match status" value="1"/>
</dbReference>
<keyword evidence="4 5" id="KW-0413">Isomerase</keyword>
<dbReference type="Proteomes" id="UP000236146">
    <property type="component" value="Unassembled WGS sequence"/>
</dbReference>
<dbReference type="GO" id="GO:0003723">
    <property type="term" value="F:RNA binding"/>
    <property type="evidence" value="ECO:0007669"/>
    <property type="project" value="InterPro"/>
</dbReference>
<dbReference type="GO" id="GO:1990481">
    <property type="term" value="P:mRNA pseudouridine synthesis"/>
    <property type="evidence" value="ECO:0007669"/>
    <property type="project" value="TreeGrafter"/>
</dbReference>
<organism evidence="9 10">
    <name type="scientific">Gardnerella vaginalis</name>
    <dbReference type="NCBI Taxonomy" id="2702"/>
    <lineage>
        <taxon>Bacteria</taxon>
        <taxon>Bacillati</taxon>
        <taxon>Actinomycetota</taxon>
        <taxon>Actinomycetes</taxon>
        <taxon>Bifidobacteriales</taxon>
        <taxon>Bifidobacteriaceae</taxon>
        <taxon>Gardnerella</taxon>
    </lineage>
</organism>
<dbReference type="SUPFAM" id="SSF55120">
    <property type="entry name" value="Pseudouridine synthase"/>
    <property type="match status" value="1"/>
</dbReference>
<comment type="function">
    <text evidence="5">Responsible for synthesis of pseudouridine from uracil-55 in the psi GC loop of transfer RNAs.</text>
</comment>
<evidence type="ECO:0000256" key="5">
    <source>
        <dbReference type="HAMAP-Rule" id="MF_01080"/>
    </source>
</evidence>
<dbReference type="CDD" id="cd02573">
    <property type="entry name" value="PseudoU_synth_EcTruB"/>
    <property type="match status" value="1"/>
</dbReference>
<evidence type="ECO:0000256" key="3">
    <source>
        <dbReference type="ARBA" id="ARBA00022694"/>
    </source>
</evidence>
<comment type="caution">
    <text evidence="9">The sequence shown here is derived from an EMBL/GenBank/DDBJ whole genome shotgun (WGS) entry which is preliminary data.</text>
</comment>
<feature type="domain" description="Pseudouridine synthase II N-terminal" evidence="7">
    <location>
        <begin position="147"/>
        <end position="230"/>
    </location>
</feature>
<gene>
    <name evidence="5" type="primary">truB</name>
    <name evidence="9" type="ORF">BFS05_01735</name>
</gene>
<evidence type="ECO:0000256" key="6">
    <source>
        <dbReference type="SAM" id="Coils"/>
    </source>
</evidence>
<evidence type="ECO:0000313" key="10">
    <source>
        <dbReference type="Proteomes" id="UP000236146"/>
    </source>
</evidence>
<dbReference type="Pfam" id="PF01509">
    <property type="entry name" value="TruB_N"/>
    <property type="match status" value="2"/>
</dbReference>
<dbReference type="InterPro" id="IPR020103">
    <property type="entry name" value="PsdUridine_synth_cat_dom_sf"/>
</dbReference>
<dbReference type="GO" id="GO:0031119">
    <property type="term" value="P:tRNA pseudouridine synthesis"/>
    <property type="evidence" value="ECO:0007669"/>
    <property type="project" value="UniProtKB-UniRule"/>
</dbReference>
<sequence length="500" mass="54210">MLKREKMPKSGFIFVDKPQGVTSHDVVDCVRYILHTKRVGHAGTLDPMATGLLIVGFGSATRLLNYLLGHNKTYETVIRLGEATTTDDADGDVISNEVFEDDLASSEAASGVSFRSKYFGRASVDGASVDGASVDYESFDSASFIEELQSVISKHFLGSIMQVPTSYSAVKVNGKRAYELSREGQEVHLESRKIFIHDFSVLDAKVAEGVSGAKVIDVHANITCSSGTYIRALARDLGRILGVGGHLVQLRRTNIGYFSVDDPRVLKLCAKSKEFTDKNGVLQTRLKAAPLEDFGAKCSSASCSGATGSVDKCSSAPCISHYCLTMLQVAKYVIPIVCINKSQAEDLRFGRFIELPEDAEVPNLELFSKPYLQYESQDLDLCEQACEQTQANAQACEQTQTEANNQAEANNQTAVKYPALTYTVEEVDKTISENSNKSDICESSTNKSGNIYAYNGSSDSKSVVVDVVAIVEPAENDNCGKIKPVVVFPAEQKAGKLEAE</sequence>
<evidence type="ECO:0000256" key="4">
    <source>
        <dbReference type="ARBA" id="ARBA00023235"/>
    </source>
</evidence>
<keyword evidence="3 5" id="KW-0819">tRNA processing</keyword>
<feature type="coiled-coil region" evidence="6">
    <location>
        <begin position="379"/>
        <end position="406"/>
    </location>
</feature>
<feature type="active site" description="Nucleophile" evidence="5">
    <location>
        <position position="46"/>
    </location>
</feature>
<name>A0A2K1SWN0_GARVA</name>
<evidence type="ECO:0000256" key="2">
    <source>
        <dbReference type="ARBA" id="ARBA00005642"/>
    </source>
</evidence>
<dbReference type="EMBL" id="MNLH01000001">
    <property type="protein sequence ID" value="PNS43949.1"/>
    <property type="molecule type" value="Genomic_DNA"/>
</dbReference>
<dbReference type="OrthoDB" id="9802309at2"/>
<dbReference type="GO" id="GO:0160148">
    <property type="term" value="F:tRNA pseudouridine(55) synthase activity"/>
    <property type="evidence" value="ECO:0007669"/>
    <property type="project" value="UniProtKB-EC"/>
</dbReference>
<evidence type="ECO:0000313" key="9">
    <source>
        <dbReference type="EMBL" id="PNS43949.1"/>
    </source>
</evidence>
<dbReference type="InterPro" id="IPR014780">
    <property type="entry name" value="tRNA_psdUridine_synth_TruB"/>
</dbReference>
<feature type="domain" description="Pseudouridine synthase II N-terminal" evidence="7">
    <location>
        <begin position="31"/>
        <end position="97"/>
    </location>
</feature>
<dbReference type="PANTHER" id="PTHR13767">
    <property type="entry name" value="TRNA-PSEUDOURIDINE SYNTHASE"/>
    <property type="match status" value="1"/>
</dbReference>
<comment type="similarity">
    <text evidence="2 5">Belongs to the pseudouridine synthase TruB family. Type 1 subfamily.</text>
</comment>
<evidence type="ECO:0000259" key="8">
    <source>
        <dbReference type="Pfam" id="PF16198"/>
    </source>
</evidence>
<evidence type="ECO:0000256" key="1">
    <source>
        <dbReference type="ARBA" id="ARBA00000385"/>
    </source>
</evidence>
<dbReference type="InterPro" id="IPR032819">
    <property type="entry name" value="TruB_C"/>
</dbReference>
<proteinExistence type="inferred from homology"/>
<keyword evidence="6" id="KW-0175">Coiled coil</keyword>
<evidence type="ECO:0000259" key="7">
    <source>
        <dbReference type="Pfam" id="PF01509"/>
    </source>
</evidence>
<dbReference type="InterPro" id="IPR002501">
    <property type="entry name" value="PsdUridine_synth_N"/>
</dbReference>
<dbReference type="HAMAP" id="MF_01080">
    <property type="entry name" value="TruB_bact"/>
    <property type="match status" value="1"/>
</dbReference>
<comment type="catalytic activity">
    <reaction evidence="1 5">
        <text>uridine(55) in tRNA = pseudouridine(55) in tRNA</text>
        <dbReference type="Rhea" id="RHEA:42532"/>
        <dbReference type="Rhea" id="RHEA-COMP:10101"/>
        <dbReference type="Rhea" id="RHEA-COMP:10102"/>
        <dbReference type="ChEBI" id="CHEBI:65314"/>
        <dbReference type="ChEBI" id="CHEBI:65315"/>
        <dbReference type="EC" id="5.4.99.25"/>
    </reaction>
</comment>